<dbReference type="InterPro" id="IPR029058">
    <property type="entry name" value="AB_hydrolase_fold"/>
</dbReference>
<dbReference type="InterPro" id="IPR000073">
    <property type="entry name" value="AB_hydrolase_1"/>
</dbReference>
<dbReference type="GO" id="GO:0071949">
    <property type="term" value="F:FAD binding"/>
    <property type="evidence" value="ECO:0007669"/>
    <property type="project" value="InterPro"/>
</dbReference>
<dbReference type="STRING" id="356882.A0A423X433"/>
<dbReference type="InterPro" id="IPR051411">
    <property type="entry name" value="Polyketide_trans_af380"/>
</dbReference>
<evidence type="ECO:0000313" key="5">
    <source>
        <dbReference type="Proteomes" id="UP000283895"/>
    </source>
</evidence>
<dbReference type="Gene3D" id="3.30.465.10">
    <property type="match status" value="2"/>
</dbReference>
<dbReference type="ESTHER" id="9pezi-a0a423x433">
    <property type="family name" value="Thiohydrolase"/>
</dbReference>
<feature type="domain" description="FAD-binding PCMH-type" evidence="3">
    <location>
        <begin position="356"/>
        <end position="536"/>
    </location>
</feature>
<dbReference type="PANTHER" id="PTHR47751">
    <property type="entry name" value="SUPERFAMILY HYDROLASE, PUTATIVE (AFU_ORTHOLOGUE AFUA_2G16580)-RELATED"/>
    <property type="match status" value="1"/>
</dbReference>
<evidence type="ECO:0000313" key="4">
    <source>
        <dbReference type="EMBL" id="ROW10619.1"/>
    </source>
</evidence>
<comment type="caution">
    <text evidence="4">The sequence shown here is derived from an EMBL/GenBank/DDBJ whole genome shotgun (WGS) entry which is preliminary data.</text>
</comment>
<dbReference type="Gene3D" id="1.10.10.800">
    <property type="match status" value="1"/>
</dbReference>
<keyword evidence="5" id="KW-1185">Reference proteome</keyword>
<dbReference type="EMBL" id="LKEA01000003">
    <property type="protein sequence ID" value="ROW10619.1"/>
    <property type="molecule type" value="Genomic_DNA"/>
</dbReference>
<dbReference type="Proteomes" id="UP000283895">
    <property type="component" value="Unassembled WGS sequence"/>
</dbReference>
<dbReference type="InterPro" id="IPR012951">
    <property type="entry name" value="BBE"/>
</dbReference>
<dbReference type="InterPro" id="IPR016166">
    <property type="entry name" value="FAD-bd_PCMH"/>
</dbReference>
<dbReference type="InterPro" id="IPR036318">
    <property type="entry name" value="FAD-bd_PCMH-like_sf"/>
</dbReference>
<proteinExistence type="inferred from homology"/>
<dbReference type="InterPro" id="IPR006094">
    <property type="entry name" value="Oxid_FAD_bind_N"/>
</dbReference>
<dbReference type="PROSITE" id="PS51387">
    <property type="entry name" value="FAD_PCMH"/>
    <property type="match status" value="1"/>
</dbReference>
<dbReference type="Pfam" id="PF00561">
    <property type="entry name" value="Abhydrolase_1"/>
    <property type="match status" value="1"/>
</dbReference>
<dbReference type="SUPFAM" id="SSF53474">
    <property type="entry name" value="alpha/beta-Hydrolases"/>
    <property type="match status" value="1"/>
</dbReference>
<comment type="similarity">
    <text evidence="1">Belongs to the oxygen-dependent FAD-linked oxidoreductase family.</text>
</comment>
<accession>A0A423X433</accession>
<dbReference type="SUPFAM" id="SSF56176">
    <property type="entry name" value="FAD-binding/transporter-associated domain-like"/>
    <property type="match status" value="1"/>
</dbReference>
<sequence length="818" mass="88528">MAGREDVEFKTIDGLTLRGWLYPATKRGAAIIATPGFNFTKETMVAEIAEYFQRYDFTVLIYDPRSIGLSDGAPRNEIHPSRNVEDYHDALTFLKGHPLVDPARIAYWGFSYSGMLALVAAALDKRARAVVAMCPLTIWEFPADKWPRVLAKALRDRESRAAGNKPVYIPMLTAEGENPAGFGRGFDVDGFRMMAGAKELQPTFELETTLGSYYHIAAFQPMGLIPYVSPTPALVVTPENDVVSPAELQRTEIYERLREPKRHLIVPDKGHMDVLSGDDFAKVLDAQVAFLRRLLATNPLAHSCHDPTYSNDTCTTLQQQWGRPDLQIPHPAEFLSPWFQNQSCVPFTAESSACELGNYASYSINVTGARDIIAGLTFAQQNNVRLVIKNTGHDENGKGTGKGALSLWTHNLKDKTFIPAYSSSYYKGPAIKLGAGVQGGEAATFAHQNGGHRVVVGSCPTVGVVGGYTQGGGHSSLSGLYGLGADNVLEWEVITATGEHLVATPQQNKDLYWALSGGGPGTYGVVLSMTTRVFPDATVGTASYSFGITSTDGSEDAYWDAVSTFHAQMPLLLDQGVYTTYSVTNNSFNIIALIAPSHNQTELNTLMQPMLTALARQNGLSAQTLAFATSGASNIYDVLAADVWPLLEGASLVPVQGGRLVTRANLQANLGGVVAAMRGITAGGTFYLACTGINTTTAHAVAPVADNAVLPAWRDTSFNCLVGTAWAWGQSWDPVPGWQAELLDRVLPALEAVTPDSGAYLNEANFAQRDWQGQFYGRNYPRLVAIKKRYDPHDLFYAVTAVGSEAWAADGEGRLCRT</sequence>
<evidence type="ECO:0000256" key="2">
    <source>
        <dbReference type="ARBA" id="ARBA00029464"/>
    </source>
</evidence>
<dbReference type="InterPro" id="IPR016169">
    <property type="entry name" value="FAD-bd_PCMH_sub2"/>
</dbReference>
<protein>
    <recommendedName>
        <fullName evidence="3">FAD-binding PCMH-type domain-containing protein</fullName>
    </recommendedName>
</protein>
<organism evidence="4 5">
    <name type="scientific">Cytospora schulzeri</name>
    <dbReference type="NCBI Taxonomy" id="448051"/>
    <lineage>
        <taxon>Eukaryota</taxon>
        <taxon>Fungi</taxon>
        <taxon>Dikarya</taxon>
        <taxon>Ascomycota</taxon>
        <taxon>Pezizomycotina</taxon>
        <taxon>Sordariomycetes</taxon>
        <taxon>Sordariomycetidae</taxon>
        <taxon>Diaporthales</taxon>
        <taxon>Cytosporaceae</taxon>
        <taxon>Cytospora</taxon>
    </lineage>
</organism>
<dbReference type="Gene3D" id="3.40.50.1820">
    <property type="entry name" value="alpha/beta hydrolase"/>
    <property type="match status" value="1"/>
</dbReference>
<comment type="similarity">
    <text evidence="2">Belongs to the polyketide transferase af380 family.</text>
</comment>
<evidence type="ECO:0000259" key="3">
    <source>
        <dbReference type="PROSITE" id="PS51387"/>
    </source>
</evidence>
<gene>
    <name evidence="4" type="ORF">VMCG_01993</name>
</gene>
<dbReference type="OrthoDB" id="9983560at2759"/>
<dbReference type="AlphaFoldDB" id="A0A423X433"/>
<dbReference type="GO" id="GO:0016491">
    <property type="term" value="F:oxidoreductase activity"/>
    <property type="evidence" value="ECO:0007669"/>
    <property type="project" value="InterPro"/>
</dbReference>
<name>A0A423X433_9PEZI</name>
<reference evidence="4 5" key="1">
    <citation type="submission" date="2015-09" db="EMBL/GenBank/DDBJ databases">
        <title>Host preference determinants of Valsa canker pathogens revealed by comparative genomics.</title>
        <authorList>
            <person name="Yin Z."/>
            <person name="Huang L."/>
        </authorList>
    </citation>
    <scope>NUCLEOTIDE SEQUENCE [LARGE SCALE GENOMIC DNA]</scope>
    <source>
        <strain evidence="4 5">03-1</strain>
    </source>
</reference>
<dbReference type="Pfam" id="PF01565">
    <property type="entry name" value="FAD_binding_4"/>
    <property type="match status" value="1"/>
</dbReference>
<evidence type="ECO:0000256" key="1">
    <source>
        <dbReference type="ARBA" id="ARBA00005466"/>
    </source>
</evidence>
<dbReference type="PANTHER" id="PTHR47751:SF2">
    <property type="entry name" value="DLTD N-TERMINAL DOMAIN PROTEIN (AFU_ORTHOLOGUE AFUA_8G00380)-RELATED"/>
    <property type="match status" value="1"/>
</dbReference>
<dbReference type="Pfam" id="PF08031">
    <property type="entry name" value="BBE"/>
    <property type="match status" value="1"/>
</dbReference>